<feature type="compositionally biased region" description="Basic and acidic residues" evidence="1">
    <location>
        <begin position="81"/>
        <end position="96"/>
    </location>
</feature>
<dbReference type="EMBL" id="LOCK01000035">
    <property type="protein sequence ID" value="KTE90724.1"/>
    <property type="molecule type" value="Genomic_DNA"/>
</dbReference>
<proteinExistence type="predicted"/>
<gene>
    <name evidence="2" type="ORF">AT727_23955</name>
</gene>
<dbReference type="Pfam" id="PF19598">
    <property type="entry name" value="DUF6103"/>
    <property type="match status" value="1"/>
</dbReference>
<dbReference type="InterPro" id="IPR046085">
    <property type="entry name" value="DUF6103"/>
</dbReference>
<dbReference type="AlphaFoldDB" id="A0A0W1JGG4"/>
<accession>A0A0W1JGG4</accession>
<feature type="compositionally biased region" description="Low complexity" evidence="1">
    <location>
        <begin position="97"/>
        <end position="111"/>
    </location>
</feature>
<comment type="caution">
    <text evidence="2">The sequence shown here is derived from an EMBL/GenBank/DDBJ whole genome shotgun (WGS) entry which is preliminary data.</text>
</comment>
<sequence length="125" mass="14353">MSTTELKIPFPSERLDALRFFMEKKDQTVEQELMDYLNKTYERLVPANVREYVESRLEQASPQEQAPSHEQVRESQSAPAPRERQPRTSRRQREQASAEAPPSPEAQSEAEAPAEEEAQGMTMSM</sequence>
<evidence type="ECO:0000313" key="2">
    <source>
        <dbReference type="EMBL" id="KTE90724.1"/>
    </source>
</evidence>
<organism evidence="2 3">
    <name type="scientific">Desulfitobacterium hafniense</name>
    <name type="common">Desulfitobacterium frappieri</name>
    <dbReference type="NCBI Taxonomy" id="49338"/>
    <lineage>
        <taxon>Bacteria</taxon>
        <taxon>Bacillati</taxon>
        <taxon>Bacillota</taxon>
        <taxon>Clostridia</taxon>
        <taxon>Eubacteriales</taxon>
        <taxon>Desulfitobacteriaceae</taxon>
        <taxon>Desulfitobacterium</taxon>
    </lineage>
</organism>
<feature type="compositionally biased region" description="Polar residues" evidence="1">
    <location>
        <begin position="58"/>
        <end position="78"/>
    </location>
</feature>
<evidence type="ECO:0000313" key="3">
    <source>
        <dbReference type="Proteomes" id="UP000054623"/>
    </source>
</evidence>
<dbReference type="OrthoDB" id="1708300at2"/>
<feature type="region of interest" description="Disordered" evidence="1">
    <location>
        <begin position="55"/>
        <end position="125"/>
    </location>
</feature>
<evidence type="ECO:0000256" key="1">
    <source>
        <dbReference type="SAM" id="MobiDB-lite"/>
    </source>
</evidence>
<dbReference type="RefSeq" id="WP_058491528.1">
    <property type="nucleotide sequence ID" value="NZ_LOCK01000035.1"/>
</dbReference>
<protein>
    <submittedName>
        <fullName evidence="2">Uncharacterized protein</fullName>
    </submittedName>
</protein>
<reference evidence="2 3" key="1">
    <citation type="submission" date="2015-12" db="EMBL/GenBank/DDBJ databases">
        <title>Draft Genome Sequence of Desulfitobacterium hafniense Strain DH, a Sulfate-reducing Bacterium Isolated from Paddy Soils.</title>
        <authorList>
            <person name="Bao P."/>
            <person name="Zhang X."/>
            <person name="Li G."/>
        </authorList>
    </citation>
    <scope>NUCLEOTIDE SEQUENCE [LARGE SCALE GENOMIC DNA]</scope>
    <source>
        <strain evidence="2 3">DH</strain>
    </source>
</reference>
<name>A0A0W1JGG4_DESHA</name>
<dbReference type="Proteomes" id="UP000054623">
    <property type="component" value="Unassembled WGS sequence"/>
</dbReference>